<evidence type="ECO:0000256" key="5">
    <source>
        <dbReference type="ARBA" id="ARBA00023242"/>
    </source>
</evidence>
<protein>
    <submittedName>
        <fullName evidence="9">ZN407 protein</fullName>
    </submittedName>
</protein>
<evidence type="ECO:0000256" key="1">
    <source>
        <dbReference type="ARBA" id="ARBA00022723"/>
    </source>
</evidence>
<dbReference type="InterPro" id="IPR050527">
    <property type="entry name" value="Snail/Krueppel_Znf"/>
</dbReference>
<dbReference type="SUPFAM" id="SSF57667">
    <property type="entry name" value="beta-beta-alpha zinc fingers"/>
    <property type="match status" value="2"/>
</dbReference>
<gene>
    <name evidence="9" type="primary">Znf407_2</name>
    <name evidence="9" type="ORF">GTO93_0014585</name>
</gene>
<evidence type="ECO:0000256" key="3">
    <source>
        <dbReference type="ARBA" id="ARBA00022771"/>
    </source>
</evidence>
<feature type="region of interest" description="Disordered" evidence="7">
    <location>
        <begin position="609"/>
        <end position="629"/>
    </location>
</feature>
<dbReference type="PANTHER" id="PTHR24388:SF102">
    <property type="entry name" value="ZINC FINGER PROTEIN 407"/>
    <property type="match status" value="1"/>
</dbReference>
<dbReference type="EMBL" id="JAAWVQ010014556">
    <property type="protein sequence ID" value="MBN3271875.1"/>
    <property type="molecule type" value="Genomic_DNA"/>
</dbReference>
<dbReference type="PROSITE" id="PS00028">
    <property type="entry name" value="ZINC_FINGER_C2H2_1"/>
    <property type="match status" value="2"/>
</dbReference>
<feature type="non-terminal residue" evidence="9">
    <location>
        <position position="1"/>
    </location>
</feature>
<keyword evidence="3 6" id="KW-0863">Zinc-finger</keyword>
<keyword evidence="5" id="KW-0539">Nucleus</keyword>
<comment type="caution">
    <text evidence="9">The sequence shown here is derived from an EMBL/GenBank/DDBJ whole genome shotgun (WGS) entry which is preliminary data.</text>
</comment>
<dbReference type="Proteomes" id="UP001166093">
    <property type="component" value="Unassembled WGS sequence"/>
</dbReference>
<keyword evidence="4" id="KW-0862">Zinc</keyword>
<evidence type="ECO:0000313" key="9">
    <source>
        <dbReference type="EMBL" id="MBN3271875.1"/>
    </source>
</evidence>
<dbReference type="PROSITE" id="PS50157">
    <property type="entry name" value="ZINC_FINGER_C2H2_2"/>
    <property type="match status" value="4"/>
</dbReference>
<feature type="domain" description="C2H2-type" evidence="8">
    <location>
        <begin position="7"/>
        <end position="34"/>
    </location>
</feature>
<accession>A0ABS2XCL9</accession>
<dbReference type="InterPro" id="IPR036236">
    <property type="entry name" value="Znf_C2H2_sf"/>
</dbReference>
<feature type="domain" description="C2H2-type" evidence="8">
    <location>
        <begin position="93"/>
        <end position="120"/>
    </location>
</feature>
<reference evidence="9" key="1">
    <citation type="journal article" date="2021" name="Cell">
        <title>Tracing the genetic footprints of vertebrate landing in non-teleost ray-finned fishes.</title>
        <authorList>
            <person name="Bi X."/>
            <person name="Wang K."/>
            <person name="Yang L."/>
            <person name="Pan H."/>
            <person name="Jiang H."/>
            <person name="Wei Q."/>
            <person name="Fang M."/>
            <person name="Yu H."/>
            <person name="Zhu C."/>
            <person name="Cai Y."/>
            <person name="He Y."/>
            <person name="Gan X."/>
            <person name="Zeng H."/>
            <person name="Yu D."/>
            <person name="Zhu Y."/>
            <person name="Jiang H."/>
            <person name="Qiu Q."/>
            <person name="Yang H."/>
            <person name="Zhang Y.E."/>
            <person name="Wang W."/>
            <person name="Zhu M."/>
            <person name="He S."/>
            <person name="Zhang G."/>
        </authorList>
    </citation>
    <scope>NUCLEOTIDE SEQUENCE</scope>
    <source>
        <strain evidence="9">Pddl_001</strain>
    </source>
</reference>
<dbReference type="InterPro" id="IPR013087">
    <property type="entry name" value="Znf_C2H2_type"/>
</dbReference>
<evidence type="ECO:0000313" key="10">
    <source>
        <dbReference type="Proteomes" id="UP001166093"/>
    </source>
</evidence>
<dbReference type="PANTHER" id="PTHR24388">
    <property type="entry name" value="ZINC FINGER PROTEIN"/>
    <property type="match status" value="1"/>
</dbReference>
<evidence type="ECO:0000256" key="7">
    <source>
        <dbReference type="SAM" id="MobiDB-lite"/>
    </source>
</evidence>
<proteinExistence type="predicted"/>
<feature type="domain" description="C2H2-type" evidence="8">
    <location>
        <begin position="35"/>
        <end position="64"/>
    </location>
</feature>
<feature type="non-terminal residue" evidence="9">
    <location>
        <position position="629"/>
    </location>
</feature>
<keyword evidence="1" id="KW-0479">Metal-binding</keyword>
<sequence>FFCNRKFECKLCDRSFSEKWALNNHMKLHIGEKPFKCAWPTCHYSFLTLSAMKDHYRTHTGEKSFLCDLCGFAGGTRHALTKHRRQHTGEKPFKCELCNFASTTQSHLTRHKRVHTGEKPYRCPWCDYRSNCAENIRKHILHTGKHEGVKMYNCPRCDYGSNSPTDFRNHLKENHPDLENPDLAYLHAVYHGYLGASYHSNRQFKHGPPPFHGMTTTSVTDPQDASVVFQEWLEFTYSYFRPSPRCRPSKDDFCHGHEILEESVQQVIIIQGFPEGYGGEFSIDSSMEESAAATLQTLAMAGQVAEVVHITEDGQVISTSGVATCMSSMIPSQIQLPAGTTQVVVVEAPVEGATCGEMLAAEEVHTSCSSSALDTLFCAVTELGQAQDHQEQQNTAEAHHEESVPEGYESEVVKTEVAKPMEGVTQVVQSSSVPTFQESSPKAYKDMVQEVLQLAMCDMAAGVTQVIVNDEGTVHMMSREGQQIIMQEAGGHEIEVPNHRLVSSNGEMIIVTEGVAQAMVQNTGQNFSDGNTHYIVTELDDSTLQVEGTMYSQNDQEESPCPQTVYQMEEESMIGEEMETSAAATRVVEEQLEGMVVYTDSTFQEHVIDERTDSMQEVEAEERQPAEST</sequence>
<dbReference type="SMART" id="SM00355">
    <property type="entry name" value="ZnF_C2H2"/>
    <property type="match status" value="6"/>
</dbReference>
<dbReference type="Pfam" id="PF00096">
    <property type="entry name" value="zf-C2H2"/>
    <property type="match status" value="1"/>
</dbReference>
<organism evidence="9 10">
    <name type="scientific">Polyodon spathula</name>
    <name type="common">North American paddlefish</name>
    <name type="synonym">Squalus spathula</name>
    <dbReference type="NCBI Taxonomy" id="7913"/>
    <lineage>
        <taxon>Eukaryota</taxon>
        <taxon>Metazoa</taxon>
        <taxon>Chordata</taxon>
        <taxon>Craniata</taxon>
        <taxon>Vertebrata</taxon>
        <taxon>Euteleostomi</taxon>
        <taxon>Actinopterygii</taxon>
        <taxon>Chondrostei</taxon>
        <taxon>Acipenseriformes</taxon>
        <taxon>Polyodontidae</taxon>
        <taxon>Polyodon</taxon>
    </lineage>
</organism>
<feature type="region of interest" description="Disordered" evidence="7">
    <location>
        <begin position="388"/>
        <end position="410"/>
    </location>
</feature>
<feature type="domain" description="C2H2-type" evidence="8">
    <location>
        <begin position="65"/>
        <end position="92"/>
    </location>
</feature>
<evidence type="ECO:0000256" key="6">
    <source>
        <dbReference type="PROSITE-ProRule" id="PRU00042"/>
    </source>
</evidence>
<name>A0ABS2XCL9_POLSP</name>
<keyword evidence="10" id="KW-1185">Reference proteome</keyword>
<dbReference type="Pfam" id="PF13894">
    <property type="entry name" value="zf-C2H2_4"/>
    <property type="match status" value="1"/>
</dbReference>
<dbReference type="Gene3D" id="3.30.160.60">
    <property type="entry name" value="Classic Zinc Finger"/>
    <property type="match status" value="5"/>
</dbReference>
<keyword evidence="2" id="KW-0677">Repeat</keyword>
<evidence type="ECO:0000256" key="2">
    <source>
        <dbReference type="ARBA" id="ARBA00022737"/>
    </source>
</evidence>
<evidence type="ECO:0000259" key="8">
    <source>
        <dbReference type="PROSITE" id="PS50157"/>
    </source>
</evidence>
<evidence type="ECO:0000256" key="4">
    <source>
        <dbReference type="ARBA" id="ARBA00022833"/>
    </source>
</evidence>